<accession>A0A5B7GS67</accession>
<sequence length="117" mass="13203">MVFYKLKIRSKSTDIAEVDEEKVEGGFKTFWVAAKKAAHPSNINGPFPQKETLRLDWELPFFFILGEGGQAVTALLSCETQRETFSDITACFDDKFTISPELNQTRTGQTRTGPEHN</sequence>
<name>A0A5B7GS67_PORTR</name>
<dbReference type="Proteomes" id="UP000324222">
    <property type="component" value="Unassembled WGS sequence"/>
</dbReference>
<dbReference type="EMBL" id="VSRR010020352">
    <property type="protein sequence ID" value="MPC63041.1"/>
    <property type="molecule type" value="Genomic_DNA"/>
</dbReference>
<keyword evidence="2" id="KW-1185">Reference proteome</keyword>
<comment type="caution">
    <text evidence="1">The sequence shown here is derived from an EMBL/GenBank/DDBJ whole genome shotgun (WGS) entry which is preliminary data.</text>
</comment>
<gene>
    <name evidence="1" type="ORF">E2C01_057132</name>
</gene>
<reference evidence="1 2" key="1">
    <citation type="submission" date="2019-05" db="EMBL/GenBank/DDBJ databases">
        <title>Another draft genome of Portunus trituberculatus and its Hox gene families provides insights of decapod evolution.</title>
        <authorList>
            <person name="Jeong J.-H."/>
            <person name="Song I."/>
            <person name="Kim S."/>
            <person name="Choi T."/>
            <person name="Kim D."/>
            <person name="Ryu S."/>
            <person name="Kim W."/>
        </authorList>
    </citation>
    <scope>NUCLEOTIDE SEQUENCE [LARGE SCALE GENOMIC DNA]</scope>
    <source>
        <tissue evidence="1">Muscle</tissue>
    </source>
</reference>
<protein>
    <submittedName>
        <fullName evidence="1">Uncharacterized protein</fullName>
    </submittedName>
</protein>
<organism evidence="1 2">
    <name type="scientific">Portunus trituberculatus</name>
    <name type="common">Swimming crab</name>
    <name type="synonym">Neptunus trituberculatus</name>
    <dbReference type="NCBI Taxonomy" id="210409"/>
    <lineage>
        <taxon>Eukaryota</taxon>
        <taxon>Metazoa</taxon>
        <taxon>Ecdysozoa</taxon>
        <taxon>Arthropoda</taxon>
        <taxon>Crustacea</taxon>
        <taxon>Multicrustacea</taxon>
        <taxon>Malacostraca</taxon>
        <taxon>Eumalacostraca</taxon>
        <taxon>Eucarida</taxon>
        <taxon>Decapoda</taxon>
        <taxon>Pleocyemata</taxon>
        <taxon>Brachyura</taxon>
        <taxon>Eubrachyura</taxon>
        <taxon>Portunoidea</taxon>
        <taxon>Portunidae</taxon>
        <taxon>Portuninae</taxon>
        <taxon>Portunus</taxon>
    </lineage>
</organism>
<evidence type="ECO:0000313" key="2">
    <source>
        <dbReference type="Proteomes" id="UP000324222"/>
    </source>
</evidence>
<evidence type="ECO:0000313" key="1">
    <source>
        <dbReference type="EMBL" id="MPC63041.1"/>
    </source>
</evidence>
<dbReference type="AlphaFoldDB" id="A0A5B7GS67"/>
<proteinExistence type="predicted"/>